<name>A0A162NGU0_PHYB8</name>
<dbReference type="EMBL" id="KV440979">
    <property type="protein sequence ID" value="OAD74088.1"/>
    <property type="molecule type" value="Genomic_DNA"/>
</dbReference>
<dbReference type="RefSeq" id="XP_018292128.1">
    <property type="nucleotide sequence ID" value="XM_018431234.1"/>
</dbReference>
<dbReference type="InParanoid" id="A0A162NGU0"/>
<dbReference type="VEuPathDB" id="FungiDB:PHYBLDRAFT_144546"/>
<evidence type="ECO:0000313" key="1">
    <source>
        <dbReference type="EMBL" id="OAD74088.1"/>
    </source>
</evidence>
<gene>
    <name evidence="1" type="ORF">PHYBLDRAFT_144546</name>
</gene>
<accession>A0A162NGU0</accession>
<dbReference type="AlphaFoldDB" id="A0A162NGU0"/>
<dbReference type="GeneID" id="28992140"/>
<organism evidence="1 2">
    <name type="scientific">Phycomyces blakesleeanus (strain ATCC 8743b / DSM 1359 / FGSC 10004 / NBRC 33097 / NRRL 1555)</name>
    <dbReference type="NCBI Taxonomy" id="763407"/>
    <lineage>
        <taxon>Eukaryota</taxon>
        <taxon>Fungi</taxon>
        <taxon>Fungi incertae sedis</taxon>
        <taxon>Mucoromycota</taxon>
        <taxon>Mucoromycotina</taxon>
        <taxon>Mucoromycetes</taxon>
        <taxon>Mucorales</taxon>
        <taxon>Phycomycetaceae</taxon>
        <taxon>Phycomyces</taxon>
    </lineage>
</organism>
<dbReference type="Proteomes" id="UP000077315">
    <property type="component" value="Unassembled WGS sequence"/>
</dbReference>
<keyword evidence="2" id="KW-1185">Reference proteome</keyword>
<evidence type="ECO:0000313" key="2">
    <source>
        <dbReference type="Proteomes" id="UP000077315"/>
    </source>
</evidence>
<protein>
    <submittedName>
        <fullName evidence="1">Uncharacterized protein</fullName>
    </submittedName>
</protein>
<sequence length="57" mass="6437">MSKYPYWKDIHLSIITNQLADSKSFLALVLSSLLVFKYPESSVPKASMTMHLSLAFS</sequence>
<reference evidence="2" key="1">
    <citation type="submission" date="2015-06" db="EMBL/GenBank/DDBJ databases">
        <title>Expansion of signal transduction pathways in fungi by whole-genome duplication.</title>
        <authorList>
            <consortium name="DOE Joint Genome Institute"/>
            <person name="Corrochano L.M."/>
            <person name="Kuo A."/>
            <person name="Marcet-Houben M."/>
            <person name="Polaino S."/>
            <person name="Salamov A."/>
            <person name="Villalobos J.M."/>
            <person name="Alvarez M.I."/>
            <person name="Avalos J."/>
            <person name="Benito E.P."/>
            <person name="Benoit I."/>
            <person name="Burger G."/>
            <person name="Camino L.P."/>
            <person name="Canovas D."/>
            <person name="Cerda-Olmedo E."/>
            <person name="Cheng J.-F."/>
            <person name="Dominguez A."/>
            <person name="Elias M."/>
            <person name="Eslava A.P."/>
            <person name="Glaser F."/>
            <person name="Grimwood J."/>
            <person name="Gutierrez G."/>
            <person name="Heitman J."/>
            <person name="Henrissat B."/>
            <person name="Iturriaga E.A."/>
            <person name="Lang B.F."/>
            <person name="Lavin J.L."/>
            <person name="Lee S."/>
            <person name="Li W."/>
            <person name="Lindquist E."/>
            <person name="Lopez-Garcia S."/>
            <person name="Luque E.M."/>
            <person name="Marcos A.T."/>
            <person name="Martin J."/>
            <person name="McCluskey K."/>
            <person name="Medina H.R."/>
            <person name="Miralles-Duran A."/>
            <person name="Miyazaki A."/>
            <person name="Munoz-Torres E."/>
            <person name="Oguiza J.A."/>
            <person name="Ohm R."/>
            <person name="Olmedo M."/>
            <person name="Orejas M."/>
            <person name="Ortiz-Castellanos L."/>
            <person name="Pisabarro A.G."/>
            <person name="Rodriguez-Romero J."/>
            <person name="Ruiz-Herrera J."/>
            <person name="Ruiz-Vazquez R."/>
            <person name="Sanz C."/>
            <person name="Schackwitz W."/>
            <person name="Schmutz J."/>
            <person name="Shahriari M."/>
            <person name="Shelest E."/>
            <person name="Silva-Franco F."/>
            <person name="Soanes D."/>
            <person name="Syed K."/>
            <person name="Tagua V.G."/>
            <person name="Talbot N.J."/>
            <person name="Thon M."/>
            <person name="De vries R.P."/>
            <person name="Wiebenga A."/>
            <person name="Yadav J.S."/>
            <person name="Braun E.L."/>
            <person name="Baker S."/>
            <person name="Garre V."/>
            <person name="Horwitz B."/>
            <person name="Torres-Martinez S."/>
            <person name="Idnurm A."/>
            <person name="Herrera-Estrella A."/>
            <person name="Gabaldon T."/>
            <person name="Grigoriev I.V."/>
        </authorList>
    </citation>
    <scope>NUCLEOTIDE SEQUENCE [LARGE SCALE GENOMIC DNA]</scope>
    <source>
        <strain evidence="2">NRRL 1555(-)</strain>
    </source>
</reference>
<proteinExistence type="predicted"/>